<dbReference type="Pfam" id="PF03776">
    <property type="entry name" value="MinE"/>
    <property type="match status" value="1"/>
</dbReference>
<proteinExistence type="inferred from homology"/>
<dbReference type="NCBIfam" id="TIGR01215">
    <property type="entry name" value="minE"/>
    <property type="match status" value="1"/>
</dbReference>
<evidence type="ECO:0000313" key="6">
    <source>
        <dbReference type="Proteomes" id="UP001254608"/>
    </source>
</evidence>
<protein>
    <recommendedName>
        <fullName evidence="2 4">Cell division topological specificity factor</fullName>
    </recommendedName>
</protein>
<dbReference type="InterPro" id="IPR005527">
    <property type="entry name" value="MinE"/>
</dbReference>
<name>A0ABU2WNJ1_9GAMM</name>
<dbReference type="HAMAP" id="MF_00262">
    <property type="entry name" value="MinE"/>
    <property type="match status" value="1"/>
</dbReference>
<dbReference type="GO" id="GO:0051301">
    <property type="term" value="P:cell division"/>
    <property type="evidence" value="ECO:0007669"/>
    <property type="project" value="UniProtKB-KW"/>
</dbReference>
<keyword evidence="6" id="KW-1185">Reference proteome</keyword>
<organism evidence="5 6">
    <name type="scientific">Banduia mediterranea</name>
    <dbReference type="NCBI Taxonomy" id="3075609"/>
    <lineage>
        <taxon>Bacteria</taxon>
        <taxon>Pseudomonadati</taxon>
        <taxon>Pseudomonadota</taxon>
        <taxon>Gammaproteobacteria</taxon>
        <taxon>Nevskiales</taxon>
        <taxon>Algiphilaceae</taxon>
        <taxon>Banduia</taxon>
    </lineage>
</organism>
<accession>A0ABU2WNJ1</accession>
<evidence type="ECO:0000313" key="5">
    <source>
        <dbReference type="EMBL" id="MDT0499120.1"/>
    </source>
</evidence>
<evidence type="ECO:0000256" key="2">
    <source>
        <dbReference type="ARBA" id="ARBA00020112"/>
    </source>
</evidence>
<dbReference type="Gene3D" id="3.30.1070.10">
    <property type="entry name" value="Cell division topological specificity factor MinE"/>
    <property type="match status" value="1"/>
</dbReference>
<sequence length="87" mass="9973">MDWLKLFRSDDKKGASASLARERLKVVVMHQREGRANGPNWLPNLREELLGVVRRYIQVADSAVQVNVQREDGCEVLEMNIVLPDKD</sequence>
<dbReference type="SUPFAM" id="SSF55229">
    <property type="entry name" value="Cell division protein MinE topological specificity domain"/>
    <property type="match status" value="1"/>
</dbReference>
<dbReference type="InterPro" id="IPR036707">
    <property type="entry name" value="MinE_sf"/>
</dbReference>
<reference evidence="5 6" key="1">
    <citation type="submission" date="2023-09" db="EMBL/GenBank/DDBJ databases">
        <authorList>
            <person name="Rey-Velasco X."/>
        </authorList>
    </citation>
    <scope>NUCLEOTIDE SEQUENCE [LARGE SCALE GENOMIC DNA]</scope>
    <source>
        <strain evidence="5 6">W345</strain>
    </source>
</reference>
<dbReference type="Proteomes" id="UP001254608">
    <property type="component" value="Unassembled WGS sequence"/>
</dbReference>
<evidence type="ECO:0000256" key="3">
    <source>
        <dbReference type="ARBA" id="ARBA00025265"/>
    </source>
</evidence>
<comment type="function">
    <text evidence="3 4">Prevents the cell division inhibition by proteins MinC and MinD at internal division sites while permitting inhibition at polar sites. This ensures cell division at the proper site by restricting the formation of a division septum at the midpoint of the long axis of the cell.</text>
</comment>
<comment type="caution">
    <text evidence="5">The sequence shown here is derived from an EMBL/GenBank/DDBJ whole genome shotgun (WGS) entry which is preliminary data.</text>
</comment>
<dbReference type="NCBIfam" id="NF001422">
    <property type="entry name" value="PRK00296.1"/>
    <property type="match status" value="1"/>
</dbReference>
<keyword evidence="4" id="KW-0131">Cell cycle</keyword>
<dbReference type="RefSeq" id="WP_311366529.1">
    <property type="nucleotide sequence ID" value="NZ_JAVRIC010000036.1"/>
</dbReference>
<comment type="similarity">
    <text evidence="1 4">Belongs to the MinE family.</text>
</comment>
<evidence type="ECO:0000256" key="1">
    <source>
        <dbReference type="ARBA" id="ARBA00008168"/>
    </source>
</evidence>
<keyword evidence="4 5" id="KW-0132">Cell division</keyword>
<dbReference type="EMBL" id="JAVRIC010000036">
    <property type="protein sequence ID" value="MDT0499120.1"/>
    <property type="molecule type" value="Genomic_DNA"/>
</dbReference>
<evidence type="ECO:0000256" key="4">
    <source>
        <dbReference type="HAMAP-Rule" id="MF_00262"/>
    </source>
</evidence>
<gene>
    <name evidence="4 5" type="primary">minE</name>
    <name evidence="5" type="ORF">RM530_17390</name>
</gene>